<reference evidence="5 6" key="1">
    <citation type="submission" date="2019-12" db="EMBL/GenBank/DDBJ databases">
        <title>Novel species isolated from a subtropical stream in China.</title>
        <authorList>
            <person name="Lu H."/>
        </authorList>
    </citation>
    <scope>NUCLEOTIDE SEQUENCE [LARGE SCALE GENOMIC DNA]</scope>
    <source>
        <strain evidence="5 6">DS3</strain>
    </source>
</reference>
<evidence type="ECO:0000259" key="4">
    <source>
        <dbReference type="Pfam" id="PF16113"/>
    </source>
</evidence>
<dbReference type="GO" id="GO:0005829">
    <property type="term" value="C:cytosol"/>
    <property type="evidence" value="ECO:0007669"/>
    <property type="project" value="TreeGrafter"/>
</dbReference>
<dbReference type="GO" id="GO:0006574">
    <property type="term" value="P:L-valine catabolic process"/>
    <property type="evidence" value="ECO:0007669"/>
    <property type="project" value="TreeGrafter"/>
</dbReference>
<dbReference type="EC" id="3.1.2.4" evidence="2"/>
<evidence type="ECO:0000313" key="5">
    <source>
        <dbReference type="EMBL" id="MYN04517.1"/>
    </source>
</evidence>
<dbReference type="AlphaFoldDB" id="A0A6N9HMK5"/>
<accession>A0A6N9HMK5</accession>
<dbReference type="PANTHER" id="PTHR43176:SF3">
    <property type="entry name" value="3-HYDROXYISOBUTYRYL-COA HYDROLASE, MITOCHONDRIAL"/>
    <property type="match status" value="1"/>
</dbReference>
<dbReference type="RefSeq" id="WP_161027476.1">
    <property type="nucleotide sequence ID" value="NZ_WWCJ01000017.1"/>
</dbReference>
<dbReference type="NCBIfam" id="NF004127">
    <property type="entry name" value="PRK05617.1"/>
    <property type="match status" value="1"/>
</dbReference>
<keyword evidence="5" id="KW-0413">Isomerase</keyword>
<dbReference type="CDD" id="cd06558">
    <property type="entry name" value="crotonase-like"/>
    <property type="match status" value="1"/>
</dbReference>
<protein>
    <recommendedName>
        <fullName evidence="2">3-hydroxyisobutyryl-CoA hydrolase</fullName>
        <ecNumber evidence="2">3.1.2.4</ecNumber>
    </recommendedName>
</protein>
<dbReference type="InterPro" id="IPR029045">
    <property type="entry name" value="ClpP/crotonase-like_dom_sf"/>
</dbReference>
<dbReference type="GO" id="GO:0016853">
    <property type="term" value="F:isomerase activity"/>
    <property type="evidence" value="ECO:0007669"/>
    <property type="project" value="UniProtKB-KW"/>
</dbReference>
<dbReference type="PANTHER" id="PTHR43176">
    <property type="entry name" value="3-HYDROXYISOBUTYRYL-COA HYDROLASE-RELATED"/>
    <property type="match status" value="1"/>
</dbReference>
<evidence type="ECO:0000256" key="3">
    <source>
        <dbReference type="ARBA" id="ARBA00022801"/>
    </source>
</evidence>
<dbReference type="Pfam" id="PF16113">
    <property type="entry name" value="ECH_2"/>
    <property type="match status" value="1"/>
</dbReference>
<dbReference type="Gene3D" id="3.90.226.10">
    <property type="entry name" value="2-enoyl-CoA Hydratase, Chain A, domain 1"/>
    <property type="match status" value="1"/>
</dbReference>
<keyword evidence="3" id="KW-0378">Hydrolase</keyword>
<dbReference type="Proteomes" id="UP000448575">
    <property type="component" value="Unassembled WGS sequence"/>
</dbReference>
<name>A0A6N9HMK5_9BURK</name>
<dbReference type="InterPro" id="IPR032259">
    <property type="entry name" value="HIBYL-CoA-H"/>
</dbReference>
<sequence>MLELNIEEREAPHGKRVAIATLDAPKSLHALTLDMIRQLDKALVRWEQDPQIACVFLHSSTDKAFCAGGDVRSLRDAILAEPKAFPNPAAQAFFSEEYRLDYRIHTYSKPLVVWGGGIVMGGGLGLMAGAGHRIVTETTRIAMPEISIGLFPDVGGSWFLPRMPGRSGLFLALTGAPLNAADALFTGLGDYFIAQLERQNVIEALCQADWRGNGEQAANRVLRQFAATFDINALLASEVRAHFDAIQAMTASRSLPDVVAAIGAYAGDAPWLQRAARTLAAGSPFSAALGWELQQRARHLSLADVFRMELAVALHCCAYPDFSEGVRALLIDKDNAPQWQAATERDIAGAVAHCFTAPWQQHPLSDLDKKMETQ</sequence>
<dbReference type="GO" id="GO:0003860">
    <property type="term" value="F:3-hydroxyisobutyryl-CoA hydrolase activity"/>
    <property type="evidence" value="ECO:0007669"/>
    <property type="project" value="UniProtKB-EC"/>
</dbReference>
<comment type="caution">
    <text evidence="5">The sequence shown here is derived from an EMBL/GenBank/DDBJ whole genome shotgun (WGS) entry which is preliminary data.</text>
</comment>
<evidence type="ECO:0000256" key="1">
    <source>
        <dbReference type="ARBA" id="ARBA00001709"/>
    </source>
</evidence>
<dbReference type="InterPro" id="IPR045004">
    <property type="entry name" value="ECH_dom"/>
</dbReference>
<evidence type="ECO:0000256" key="2">
    <source>
        <dbReference type="ARBA" id="ARBA00011915"/>
    </source>
</evidence>
<gene>
    <name evidence="5" type="ORF">GTP41_20710</name>
</gene>
<feature type="domain" description="Enoyl-CoA hydratase/isomerase" evidence="4">
    <location>
        <begin position="18"/>
        <end position="350"/>
    </location>
</feature>
<keyword evidence="6" id="KW-1185">Reference proteome</keyword>
<dbReference type="EMBL" id="WWCJ01000017">
    <property type="protein sequence ID" value="MYN04517.1"/>
    <property type="molecule type" value="Genomic_DNA"/>
</dbReference>
<organism evidence="5 6">
    <name type="scientific">Pseudoduganella guangdongensis</name>
    <dbReference type="NCBI Taxonomy" id="2692179"/>
    <lineage>
        <taxon>Bacteria</taxon>
        <taxon>Pseudomonadati</taxon>
        <taxon>Pseudomonadota</taxon>
        <taxon>Betaproteobacteria</taxon>
        <taxon>Burkholderiales</taxon>
        <taxon>Oxalobacteraceae</taxon>
        <taxon>Telluria group</taxon>
        <taxon>Pseudoduganella</taxon>
    </lineage>
</organism>
<proteinExistence type="predicted"/>
<evidence type="ECO:0000313" key="6">
    <source>
        <dbReference type="Proteomes" id="UP000448575"/>
    </source>
</evidence>
<comment type="catalytic activity">
    <reaction evidence="1">
        <text>3-hydroxy-2-methylpropanoyl-CoA + H2O = 3-hydroxy-2-methylpropanoate + CoA + H(+)</text>
        <dbReference type="Rhea" id="RHEA:20888"/>
        <dbReference type="ChEBI" id="CHEBI:11805"/>
        <dbReference type="ChEBI" id="CHEBI:15377"/>
        <dbReference type="ChEBI" id="CHEBI:15378"/>
        <dbReference type="ChEBI" id="CHEBI:57287"/>
        <dbReference type="ChEBI" id="CHEBI:57340"/>
        <dbReference type="EC" id="3.1.2.4"/>
    </reaction>
</comment>
<dbReference type="SUPFAM" id="SSF52096">
    <property type="entry name" value="ClpP/crotonase"/>
    <property type="match status" value="1"/>
</dbReference>